<dbReference type="SMART" id="SM00507">
    <property type="entry name" value="HNHc"/>
    <property type="match status" value="1"/>
</dbReference>
<accession>A0A1I3NT98</accession>
<evidence type="ECO:0000259" key="1">
    <source>
        <dbReference type="SMART" id="SM00507"/>
    </source>
</evidence>
<dbReference type="AlphaFoldDB" id="A0A1I3NT98"/>
<dbReference type="CDD" id="cd00085">
    <property type="entry name" value="HNHc"/>
    <property type="match status" value="1"/>
</dbReference>
<organism evidence="2 3">
    <name type="scientific">Phytopseudomonas argentinensis</name>
    <dbReference type="NCBI Taxonomy" id="289370"/>
    <lineage>
        <taxon>Bacteria</taxon>
        <taxon>Pseudomonadati</taxon>
        <taxon>Pseudomonadota</taxon>
        <taxon>Gammaproteobacteria</taxon>
        <taxon>Pseudomonadales</taxon>
        <taxon>Pseudomonadaceae</taxon>
        <taxon>Phytopseudomonas</taxon>
    </lineage>
</organism>
<dbReference type="EMBL" id="FORC01000004">
    <property type="protein sequence ID" value="SFJ12505.1"/>
    <property type="molecule type" value="Genomic_DNA"/>
</dbReference>
<dbReference type="Proteomes" id="UP000183018">
    <property type="component" value="Unassembled WGS sequence"/>
</dbReference>
<proteinExistence type="predicted"/>
<keyword evidence="3" id="KW-1185">Reference proteome</keyword>
<dbReference type="GO" id="GO:0003676">
    <property type="term" value="F:nucleic acid binding"/>
    <property type="evidence" value="ECO:0007669"/>
    <property type="project" value="InterPro"/>
</dbReference>
<dbReference type="Pfam" id="PF01844">
    <property type="entry name" value="HNH"/>
    <property type="match status" value="1"/>
</dbReference>
<dbReference type="InterPro" id="IPR002711">
    <property type="entry name" value="HNH"/>
</dbReference>
<dbReference type="OrthoDB" id="5292295at2"/>
<reference evidence="3" key="1">
    <citation type="submission" date="2016-10" db="EMBL/GenBank/DDBJ databases">
        <authorList>
            <person name="Varghese N."/>
            <person name="Submissions S."/>
        </authorList>
    </citation>
    <scope>NUCLEOTIDE SEQUENCE [LARGE SCALE GENOMIC DNA]</scope>
    <source>
        <strain evidence="3">LMG 22563</strain>
    </source>
</reference>
<evidence type="ECO:0000313" key="2">
    <source>
        <dbReference type="EMBL" id="SFJ12505.1"/>
    </source>
</evidence>
<dbReference type="GO" id="GO:0004519">
    <property type="term" value="F:endonuclease activity"/>
    <property type="evidence" value="ECO:0007669"/>
    <property type="project" value="InterPro"/>
</dbReference>
<evidence type="ECO:0000313" key="3">
    <source>
        <dbReference type="Proteomes" id="UP000183018"/>
    </source>
</evidence>
<feature type="domain" description="HNH nuclease" evidence="1">
    <location>
        <begin position="64"/>
        <end position="115"/>
    </location>
</feature>
<dbReference type="Gene3D" id="1.10.30.50">
    <property type="match status" value="1"/>
</dbReference>
<dbReference type="STRING" id="289370.SAMN05216602_4012"/>
<protein>
    <submittedName>
        <fullName evidence="2">5-methylcytosine-specific restriction enzyme A</fullName>
    </submittedName>
</protein>
<name>A0A1I3NT98_9GAMM</name>
<dbReference type="RefSeq" id="WP_074888227.1">
    <property type="nucleotide sequence ID" value="NZ_FORC01000004.1"/>
</dbReference>
<dbReference type="GO" id="GO:0008270">
    <property type="term" value="F:zinc ion binding"/>
    <property type="evidence" value="ECO:0007669"/>
    <property type="project" value="InterPro"/>
</dbReference>
<gene>
    <name evidence="2" type="ORF">SAMN05216602_4012</name>
</gene>
<sequence>MPVRPLKPCAWPGCSTLVRGDYYCPRHAPLAAERQQAAKRTVHRRYNERRDESDAFYKTERWKKLSAYYRKKHPVCEHCDNAASDITDHIKPVKTHPDLATDWDNLRALCRACHNSIGERVGLVAEGAGRASG</sequence>
<dbReference type="InterPro" id="IPR003615">
    <property type="entry name" value="HNH_nuc"/>
</dbReference>